<dbReference type="InterPro" id="IPR028877">
    <property type="entry name" value="Ribosomal_eL20"/>
</dbReference>
<dbReference type="AlphaFoldDB" id="L2GXQ4"/>
<evidence type="ECO:0000256" key="1">
    <source>
        <dbReference type="ARBA" id="ARBA00009362"/>
    </source>
</evidence>
<dbReference type="GeneID" id="19877895"/>
<evidence type="ECO:0000313" key="7">
    <source>
        <dbReference type="Proteomes" id="UP000011081"/>
    </source>
</evidence>
<comment type="similarity">
    <text evidence="1 4">Belongs to the eukaryotic ribosomal protein eL20 family.</text>
</comment>
<dbReference type="Pfam" id="PF01775">
    <property type="entry name" value="Ribosomal_L18A"/>
    <property type="match status" value="1"/>
</dbReference>
<dbReference type="OMA" id="CIFAKND"/>
<dbReference type="GO" id="GO:1990904">
    <property type="term" value="C:ribonucleoprotein complex"/>
    <property type="evidence" value="ECO:0007669"/>
    <property type="project" value="UniProtKB-KW"/>
</dbReference>
<evidence type="ECO:0000256" key="4">
    <source>
        <dbReference type="PIRNR" id="PIRNR002190"/>
    </source>
</evidence>
<accession>L2GXQ4</accession>
<dbReference type="InterPro" id="IPR023573">
    <property type="entry name" value="Ribosomal_eL20_dom"/>
</dbReference>
<protein>
    <recommendedName>
        <fullName evidence="4">60S ribosomal protein L20</fullName>
    </recommendedName>
</protein>
<evidence type="ECO:0000313" key="6">
    <source>
        <dbReference type="EMBL" id="ELA48394.1"/>
    </source>
</evidence>
<dbReference type="STRING" id="948595.L2GXQ4"/>
<dbReference type="InParanoid" id="L2GXQ4"/>
<dbReference type="GO" id="GO:0005840">
    <property type="term" value="C:ribosome"/>
    <property type="evidence" value="ECO:0007669"/>
    <property type="project" value="UniProtKB-KW"/>
</dbReference>
<gene>
    <name evidence="6" type="ORF">VCUG_00003</name>
</gene>
<name>L2GXQ4_VAVCU</name>
<feature type="domain" description="Large ribosomal subunit protein eL20" evidence="5">
    <location>
        <begin position="5"/>
        <end position="126"/>
    </location>
</feature>
<dbReference type="RefSeq" id="XP_008073024.1">
    <property type="nucleotide sequence ID" value="XM_008074833.1"/>
</dbReference>
<dbReference type="SUPFAM" id="SSF160374">
    <property type="entry name" value="RplX-like"/>
    <property type="match status" value="1"/>
</dbReference>
<dbReference type="HOGENOM" id="CLU_080773_1_1_1"/>
<keyword evidence="3 4" id="KW-0687">Ribonucleoprotein</keyword>
<dbReference type="GO" id="GO:0003735">
    <property type="term" value="F:structural constituent of ribosome"/>
    <property type="evidence" value="ECO:0007669"/>
    <property type="project" value="InterPro"/>
</dbReference>
<keyword evidence="2 4" id="KW-0689">Ribosomal protein</keyword>
<dbReference type="GO" id="GO:0006412">
    <property type="term" value="P:translation"/>
    <property type="evidence" value="ECO:0007669"/>
    <property type="project" value="InterPro"/>
</dbReference>
<reference evidence="7" key="1">
    <citation type="submission" date="2011-03" db="EMBL/GenBank/DDBJ databases">
        <title>The genome sequence of Vavraia culicis strain floridensis.</title>
        <authorList>
            <consortium name="The Broad Institute Genome Sequencing Platform"/>
            <person name="Cuomo C."/>
            <person name="Becnel J."/>
            <person name="Sanscrainte N."/>
            <person name="Young S.K."/>
            <person name="Zeng Q."/>
            <person name="Gargeya S."/>
            <person name="Fitzgerald M."/>
            <person name="Haas B."/>
            <person name="Abouelleil A."/>
            <person name="Alvarado L."/>
            <person name="Arachchi H.M."/>
            <person name="Berlin A."/>
            <person name="Chapman S.B."/>
            <person name="Gearin G."/>
            <person name="Goldberg J."/>
            <person name="Griggs A."/>
            <person name="Gujja S."/>
            <person name="Hansen M."/>
            <person name="Heiman D."/>
            <person name="Howarth C."/>
            <person name="Larimer J."/>
            <person name="Lui A."/>
            <person name="MacDonald P.J.P."/>
            <person name="McCowen C."/>
            <person name="Montmayeur A."/>
            <person name="Murphy C."/>
            <person name="Neiman D."/>
            <person name="Pearson M."/>
            <person name="Priest M."/>
            <person name="Roberts A."/>
            <person name="Saif S."/>
            <person name="Shea T."/>
            <person name="Sisk P."/>
            <person name="Stolte C."/>
            <person name="Sykes S."/>
            <person name="Wortman J."/>
            <person name="Nusbaum C."/>
            <person name="Birren B."/>
        </authorList>
    </citation>
    <scope>NUCLEOTIDE SEQUENCE [LARGE SCALE GENOMIC DNA]</scope>
    <source>
        <strain evidence="7">floridensis</strain>
    </source>
</reference>
<keyword evidence="7" id="KW-1185">Reference proteome</keyword>
<organism evidence="6 7">
    <name type="scientific">Vavraia culicis (isolate floridensis)</name>
    <name type="common">Microsporidian parasite</name>
    <dbReference type="NCBI Taxonomy" id="948595"/>
    <lineage>
        <taxon>Eukaryota</taxon>
        <taxon>Fungi</taxon>
        <taxon>Fungi incertae sedis</taxon>
        <taxon>Microsporidia</taxon>
        <taxon>Pleistophoridae</taxon>
        <taxon>Vavraia</taxon>
    </lineage>
</organism>
<evidence type="ECO:0000259" key="5">
    <source>
        <dbReference type="Pfam" id="PF01775"/>
    </source>
</evidence>
<dbReference type="Proteomes" id="UP000011081">
    <property type="component" value="Unassembled WGS sequence"/>
</dbReference>
<dbReference type="FunCoup" id="L2GXQ4">
    <property type="interactions" value="172"/>
</dbReference>
<dbReference type="InterPro" id="IPR021138">
    <property type="entry name" value="Ribosomal_eL20_eukaryotes"/>
</dbReference>
<dbReference type="HAMAP" id="MF_00273">
    <property type="entry name" value="Ribosomal_eL20"/>
    <property type="match status" value="1"/>
</dbReference>
<dbReference type="PANTHER" id="PTHR10052">
    <property type="entry name" value="60S RIBOSOMAL PROTEIN L18A"/>
    <property type="match status" value="1"/>
</dbReference>
<dbReference type="Gene3D" id="3.10.20.10">
    <property type="match status" value="2"/>
</dbReference>
<evidence type="ECO:0000256" key="2">
    <source>
        <dbReference type="ARBA" id="ARBA00022980"/>
    </source>
</evidence>
<dbReference type="EMBL" id="GL877404">
    <property type="protein sequence ID" value="ELA48394.1"/>
    <property type="molecule type" value="Genomic_DNA"/>
</dbReference>
<sequence length="170" mass="19733">MNPYKEYKVYGSKLPSTQAPSPQIYVMQVFAKNEVAARSTFFHVLKKQHKIKSTSGCILKIVPVVEQISHVRPYGIRFTYRSKKNTHNMYKEFRGVSRVDVVNDMYNDMAGRHSVGRTAIDIVSVKELNDDEIRRENVKILGNTEIEFPVFKKCLARQENFVEEGGKYFY</sequence>
<dbReference type="VEuPathDB" id="MicrosporidiaDB:VCUG_00003"/>
<dbReference type="PIRSF" id="PIRSF002190">
    <property type="entry name" value="Ribosomal_L18a"/>
    <property type="match status" value="1"/>
</dbReference>
<proteinExistence type="inferred from homology"/>
<evidence type="ECO:0000256" key="3">
    <source>
        <dbReference type="ARBA" id="ARBA00023274"/>
    </source>
</evidence>
<dbReference type="OrthoDB" id="1294322at2759"/>